<evidence type="ECO:0000256" key="10">
    <source>
        <dbReference type="ARBA" id="ARBA00047307"/>
    </source>
</evidence>
<dbReference type="EC" id="2.7.11.17" evidence="2"/>
<reference evidence="15 16" key="1">
    <citation type="journal article" date="2023" name="BMC Biol.">
        <title>The compact genome of the sponge Oopsacas minuta (Hexactinellida) is lacking key metazoan core genes.</title>
        <authorList>
            <person name="Santini S."/>
            <person name="Schenkelaars Q."/>
            <person name="Jourda C."/>
            <person name="Duchesne M."/>
            <person name="Belahbib H."/>
            <person name="Rocher C."/>
            <person name="Selva M."/>
            <person name="Riesgo A."/>
            <person name="Vervoort M."/>
            <person name="Leys S.P."/>
            <person name="Kodjabachian L."/>
            <person name="Le Bivic A."/>
            <person name="Borchiellini C."/>
            <person name="Claverie J.M."/>
            <person name="Renard E."/>
        </authorList>
    </citation>
    <scope>NUCLEOTIDE SEQUENCE [LARGE SCALE GENOMIC DNA]</scope>
    <source>
        <strain evidence="15">SPO-2</strain>
    </source>
</reference>
<dbReference type="Gene3D" id="1.10.510.10">
    <property type="entry name" value="Transferase(Phosphotransferase) domain 1"/>
    <property type="match status" value="1"/>
</dbReference>
<feature type="domain" description="Protein kinase" evidence="14">
    <location>
        <begin position="15"/>
        <end position="277"/>
    </location>
</feature>
<dbReference type="PROSITE" id="PS00107">
    <property type="entry name" value="PROTEIN_KINASE_ATP"/>
    <property type="match status" value="1"/>
</dbReference>
<evidence type="ECO:0000313" key="15">
    <source>
        <dbReference type="EMBL" id="KAI6649097.1"/>
    </source>
</evidence>
<dbReference type="SMART" id="SM00220">
    <property type="entry name" value="S_TKc"/>
    <property type="match status" value="1"/>
</dbReference>
<dbReference type="InterPro" id="IPR011009">
    <property type="entry name" value="Kinase-like_dom_sf"/>
</dbReference>
<sequence length="462" mass="52731">MSKPIPISDKFANKFEVLEGLGKGAFSIVKKCRGKQGEVTGKEFAVKIIKTKELTAKILAKLEKESRICKTLKHPNIVSLHYSYQEDNTFYMVLDLVTGGELFDDIVKREYYSESQASNCLRQVLQALQFCHERNIIHRDIKPENLLLTSKHQPSNIKLADFGLAVELEKSIDFAWYGFAGTPGYLSPEILQKVPYGRPVDLWACGVILYILLVGYPPFWHDDQQKLYASIRNGEYDFPSPDWDTVTDEAKTLVTRLLTRDPMKRLTAGESLKQSWIFTPELPSKFHRQGTIDGLRSFNARRKLRGAVISTILSNQLIRTLGAHKEAQLIPGPKPVSAEMIINLTKKLIDSIKLRDWETYSTLCDAEMTCFEPECRQQIVGGLQFHKFYFENSRGNLATPEYEILKPNVKLFKENGAVISYIKKVTNVSESGEIVSHDVKETRVWNMVGGKWKCIHFHRSSY</sequence>
<evidence type="ECO:0000256" key="6">
    <source>
        <dbReference type="ARBA" id="ARBA00022741"/>
    </source>
</evidence>
<evidence type="ECO:0000256" key="11">
    <source>
        <dbReference type="ARBA" id="ARBA00047430"/>
    </source>
</evidence>
<proteinExistence type="inferred from homology"/>
<dbReference type="Pfam" id="PF08332">
    <property type="entry name" value="CaMKII_AD"/>
    <property type="match status" value="1"/>
</dbReference>
<dbReference type="Gene3D" id="3.30.200.20">
    <property type="entry name" value="Phosphorylase Kinase, domain 1"/>
    <property type="match status" value="1"/>
</dbReference>
<keyword evidence="16" id="KW-1185">Reference proteome</keyword>
<dbReference type="PANTHER" id="PTHR24347">
    <property type="entry name" value="SERINE/THREONINE-PROTEIN KINASE"/>
    <property type="match status" value="1"/>
</dbReference>
<comment type="caution">
    <text evidence="15">The sequence shown here is derived from an EMBL/GenBank/DDBJ whole genome shotgun (WGS) entry which is preliminary data.</text>
</comment>
<dbReference type="InterPro" id="IPR017441">
    <property type="entry name" value="Protein_kinase_ATP_BS"/>
</dbReference>
<evidence type="ECO:0000256" key="9">
    <source>
        <dbReference type="ARBA" id="ARBA00022860"/>
    </source>
</evidence>
<dbReference type="PROSITE" id="PS50011">
    <property type="entry name" value="PROTEIN_KINASE_DOM"/>
    <property type="match status" value="1"/>
</dbReference>
<dbReference type="GO" id="GO:0005516">
    <property type="term" value="F:calmodulin binding"/>
    <property type="evidence" value="ECO:0007669"/>
    <property type="project" value="UniProtKB-KW"/>
</dbReference>
<dbReference type="GO" id="GO:0004683">
    <property type="term" value="F:calcium/calmodulin-dependent protein kinase activity"/>
    <property type="evidence" value="ECO:0007669"/>
    <property type="project" value="UniProtKB-EC"/>
</dbReference>
<evidence type="ECO:0000313" key="16">
    <source>
        <dbReference type="Proteomes" id="UP001165289"/>
    </source>
</evidence>
<evidence type="ECO:0000256" key="3">
    <source>
        <dbReference type="ARBA" id="ARBA00022527"/>
    </source>
</evidence>
<comment type="catalytic activity">
    <reaction evidence="11">
        <text>L-seryl-[protein] + ATP = O-phospho-L-seryl-[protein] + ADP + H(+)</text>
        <dbReference type="Rhea" id="RHEA:17989"/>
        <dbReference type="Rhea" id="RHEA-COMP:9863"/>
        <dbReference type="Rhea" id="RHEA-COMP:11604"/>
        <dbReference type="ChEBI" id="CHEBI:15378"/>
        <dbReference type="ChEBI" id="CHEBI:29999"/>
        <dbReference type="ChEBI" id="CHEBI:30616"/>
        <dbReference type="ChEBI" id="CHEBI:83421"/>
        <dbReference type="ChEBI" id="CHEBI:456216"/>
        <dbReference type="EC" id="2.7.11.17"/>
    </reaction>
</comment>
<name>A0AAV7JJF9_9METZ</name>
<evidence type="ECO:0000259" key="14">
    <source>
        <dbReference type="PROSITE" id="PS50011"/>
    </source>
</evidence>
<evidence type="ECO:0000256" key="4">
    <source>
        <dbReference type="ARBA" id="ARBA00022553"/>
    </source>
</evidence>
<dbReference type="InterPro" id="IPR000719">
    <property type="entry name" value="Prot_kinase_dom"/>
</dbReference>
<keyword evidence="4" id="KW-0597">Phosphoprotein</keyword>
<evidence type="ECO:0000256" key="5">
    <source>
        <dbReference type="ARBA" id="ARBA00022679"/>
    </source>
</evidence>
<evidence type="ECO:0000256" key="8">
    <source>
        <dbReference type="ARBA" id="ARBA00022840"/>
    </source>
</evidence>
<protein>
    <recommendedName>
        <fullName evidence="2">calcium/calmodulin-dependent protein kinase</fullName>
        <ecNumber evidence="2">2.7.11.17</ecNumber>
    </recommendedName>
</protein>
<dbReference type="InterPro" id="IPR008271">
    <property type="entry name" value="Ser/Thr_kinase_AS"/>
</dbReference>
<feature type="binding site" evidence="12">
    <location>
        <position position="47"/>
    </location>
    <ligand>
        <name>ATP</name>
        <dbReference type="ChEBI" id="CHEBI:30616"/>
    </ligand>
</feature>
<dbReference type="Proteomes" id="UP001165289">
    <property type="component" value="Unassembled WGS sequence"/>
</dbReference>
<dbReference type="FunFam" id="1.10.510.10:FF:000001">
    <property type="entry name" value="Calcium/calmodulin-dependent protein kinase type II subunit delta"/>
    <property type="match status" value="1"/>
</dbReference>
<evidence type="ECO:0000256" key="1">
    <source>
        <dbReference type="ARBA" id="ARBA00005354"/>
    </source>
</evidence>
<dbReference type="PROSITE" id="PS00108">
    <property type="entry name" value="PROTEIN_KINASE_ST"/>
    <property type="match status" value="1"/>
</dbReference>
<dbReference type="EMBL" id="JAKMXF010000322">
    <property type="protein sequence ID" value="KAI6649097.1"/>
    <property type="molecule type" value="Genomic_DNA"/>
</dbReference>
<dbReference type="InterPro" id="IPR013543">
    <property type="entry name" value="Ca/CaM-dep_prot_kinase-assoc"/>
</dbReference>
<organism evidence="15 16">
    <name type="scientific">Oopsacas minuta</name>
    <dbReference type="NCBI Taxonomy" id="111878"/>
    <lineage>
        <taxon>Eukaryota</taxon>
        <taxon>Metazoa</taxon>
        <taxon>Porifera</taxon>
        <taxon>Hexactinellida</taxon>
        <taxon>Hexasterophora</taxon>
        <taxon>Lyssacinosida</taxon>
        <taxon>Leucopsacidae</taxon>
        <taxon>Oopsacas</taxon>
    </lineage>
</organism>
<keyword evidence="7 15" id="KW-0418">Kinase</keyword>
<evidence type="ECO:0000256" key="7">
    <source>
        <dbReference type="ARBA" id="ARBA00022777"/>
    </source>
</evidence>
<keyword evidence="6 12" id="KW-0547">Nucleotide-binding</keyword>
<accession>A0AAV7JJF9</accession>
<evidence type="ECO:0000256" key="2">
    <source>
        <dbReference type="ARBA" id="ARBA00012434"/>
    </source>
</evidence>
<dbReference type="AlphaFoldDB" id="A0AAV7JJF9"/>
<dbReference type="Pfam" id="PF00069">
    <property type="entry name" value="Pkinase"/>
    <property type="match status" value="1"/>
</dbReference>
<keyword evidence="8 12" id="KW-0067">ATP-binding</keyword>
<evidence type="ECO:0000256" key="13">
    <source>
        <dbReference type="RuleBase" id="RU000304"/>
    </source>
</evidence>
<comment type="catalytic activity">
    <reaction evidence="10">
        <text>L-threonyl-[protein] + ATP = O-phospho-L-threonyl-[protein] + ADP + H(+)</text>
        <dbReference type="Rhea" id="RHEA:46608"/>
        <dbReference type="Rhea" id="RHEA-COMP:11060"/>
        <dbReference type="Rhea" id="RHEA-COMP:11605"/>
        <dbReference type="ChEBI" id="CHEBI:15378"/>
        <dbReference type="ChEBI" id="CHEBI:30013"/>
        <dbReference type="ChEBI" id="CHEBI:30616"/>
        <dbReference type="ChEBI" id="CHEBI:61977"/>
        <dbReference type="ChEBI" id="CHEBI:456216"/>
        <dbReference type="EC" id="2.7.11.17"/>
    </reaction>
</comment>
<dbReference type="SUPFAM" id="SSF54427">
    <property type="entry name" value="NTF2-like"/>
    <property type="match status" value="1"/>
</dbReference>
<keyword evidence="3 13" id="KW-0723">Serine/threonine-protein kinase</keyword>
<dbReference type="Gene3D" id="6.10.140.620">
    <property type="match status" value="1"/>
</dbReference>
<evidence type="ECO:0000256" key="12">
    <source>
        <dbReference type="PROSITE-ProRule" id="PRU10141"/>
    </source>
</evidence>
<dbReference type="Gene3D" id="3.10.450.50">
    <property type="match status" value="1"/>
</dbReference>
<dbReference type="InterPro" id="IPR032710">
    <property type="entry name" value="NTF2-like_dom_sf"/>
</dbReference>
<keyword evidence="9" id="KW-0112">Calmodulin-binding</keyword>
<dbReference type="SUPFAM" id="SSF56112">
    <property type="entry name" value="Protein kinase-like (PK-like)"/>
    <property type="match status" value="1"/>
</dbReference>
<gene>
    <name evidence="15" type="ORF">LOD99_6818</name>
</gene>
<comment type="similarity">
    <text evidence="1">Belongs to the protein kinase superfamily. CAMK Ser/Thr protein kinase family. CaMK subfamily.</text>
</comment>
<keyword evidence="5" id="KW-0808">Transferase</keyword>
<dbReference type="GO" id="GO:0005524">
    <property type="term" value="F:ATP binding"/>
    <property type="evidence" value="ECO:0007669"/>
    <property type="project" value="UniProtKB-UniRule"/>
</dbReference>